<feature type="transmembrane region" description="Helical" evidence="1">
    <location>
        <begin position="76"/>
        <end position="98"/>
    </location>
</feature>
<dbReference type="EMBL" id="JBHLTS010000022">
    <property type="protein sequence ID" value="MFC0515149.1"/>
    <property type="molecule type" value="Genomic_DNA"/>
</dbReference>
<feature type="transmembrane region" description="Helical" evidence="1">
    <location>
        <begin position="16"/>
        <end position="33"/>
    </location>
</feature>
<name>A0ABV6L6R8_9SPHI</name>
<dbReference type="PANTHER" id="PTHR34220:SF7">
    <property type="entry name" value="SENSOR HISTIDINE KINASE YPDA"/>
    <property type="match status" value="1"/>
</dbReference>
<evidence type="ECO:0000256" key="1">
    <source>
        <dbReference type="SAM" id="Phobius"/>
    </source>
</evidence>
<keyword evidence="1" id="KW-1133">Transmembrane helix</keyword>
<dbReference type="GO" id="GO:0004673">
    <property type="term" value="F:protein histidine kinase activity"/>
    <property type="evidence" value="ECO:0007669"/>
    <property type="project" value="UniProtKB-EC"/>
</dbReference>
<dbReference type="EC" id="2.7.13.3" evidence="3"/>
<gene>
    <name evidence="3" type="ORF">ACFFGT_13100</name>
</gene>
<reference evidence="3 4" key="1">
    <citation type="submission" date="2024-09" db="EMBL/GenBank/DDBJ databases">
        <authorList>
            <person name="Sun Q."/>
            <person name="Mori K."/>
        </authorList>
    </citation>
    <scope>NUCLEOTIDE SEQUENCE [LARGE SCALE GENOMIC DNA]</scope>
    <source>
        <strain evidence="3 4">NCAIM B.02415</strain>
    </source>
</reference>
<organism evidence="3 4">
    <name type="scientific">Mucilaginibacter angelicae</name>
    <dbReference type="NCBI Taxonomy" id="869718"/>
    <lineage>
        <taxon>Bacteria</taxon>
        <taxon>Pseudomonadati</taxon>
        <taxon>Bacteroidota</taxon>
        <taxon>Sphingobacteriia</taxon>
        <taxon>Sphingobacteriales</taxon>
        <taxon>Sphingobacteriaceae</taxon>
        <taxon>Mucilaginibacter</taxon>
    </lineage>
</organism>
<dbReference type="Pfam" id="PF06580">
    <property type="entry name" value="His_kinase"/>
    <property type="match status" value="1"/>
</dbReference>
<protein>
    <submittedName>
        <fullName evidence="3">Sensor histidine kinase</fullName>
        <ecNumber evidence="3">2.7.13.3</ecNumber>
    </submittedName>
</protein>
<keyword evidence="1" id="KW-0812">Transmembrane</keyword>
<evidence type="ECO:0000313" key="4">
    <source>
        <dbReference type="Proteomes" id="UP001589828"/>
    </source>
</evidence>
<dbReference type="PANTHER" id="PTHR34220">
    <property type="entry name" value="SENSOR HISTIDINE KINASE YPDA"/>
    <property type="match status" value="1"/>
</dbReference>
<keyword evidence="4" id="KW-1185">Reference proteome</keyword>
<dbReference type="RefSeq" id="WP_377022988.1">
    <property type="nucleotide sequence ID" value="NZ_JBHLTS010000022.1"/>
</dbReference>
<sequence>MKTFDWTRLFTWPYKIYTQLVFWVIVFFLYILLKEYPQRMSGITLVCMVLQEILELAIPCYTQNLLVLPFLKRRKWLIGVVIYVVQLVLLIELLPHLLNLTGLLFANMFHITDVVTNWQDQHFAFTMVAFTVMASLAKIGVDRLIRDKEQKDNELRHLKAQLNPHFLFNTLNNLYGLSVAESKKLPSLMLKLSELLRYSLYDTNQNYVAVQKELDYISNYVELEKIRLSDKTDIKLEITGDYTDLYIAPLLLIIFVENSFKHFSVEKGRQAFVHITFNIRGSQLQFNIKNSVDPGYIPVQNKSKGGLGLGNVKQRLDLIYPQQYTLKIAKENAYYDVNLEIDLS</sequence>
<dbReference type="InterPro" id="IPR050640">
    <property type="entry name" value="Bact_2-comp_sensor_kinase"/>
</dbReference>
<feature type="domain" description="Signal transduction histidine kinase internal region" evidence="2">
    <location>
        <begin position="154"/>
        <end position="231"/>
    </location>
</feature>
<accession>A0ABV6L6R8</accession>
<comment type="caution">
    <text evidence="3">The sequence shown here is derived from an EMBL/GenBank/DDBJ whole genome shotgun (WGS) entry which is preliminary data.</text>
</comment>
<proteinExistence type="predicted"/>
<keyword evidence="1" id="KW-0472">Membrane</keyword>
<dbReference type="InterPro" id="IPR010559">
    <property type="entry name" value="Sig_transdc_His_kin_internal"/>
</dbReference>
<evidence type="ECO:0000313" key="3">
    <source>
        <dbReference type="EMBL" id="MFC0515149.1"/>
    </source>
</evidence>
<evidence type="ECO:0000259" key="2">
    <source>
        <dbReference type="Pfam" id="PF06580"/>
    </source>
</evidence>
<dbReference type="Proteomes" id="UP001589828">
    <property type="component" value="Unassembled WGS sequence"/>
</dbReference>
<feature type="transmembrane region" description="Helical" evidence="1">
    <location>
        <begin position="123"/>
        <end position="141"/>
    </location>
</feature>
<keyword evidence="3" id="KW-0418">Kinase</keyword>
<keyword evidence="3" id="KW-0808">Transferase</keyword>